<organism evidence="1 2">
    <name type="scientific">Meloidogyne enterolobii</name>
    <name type="common">Root-knot nematode worm</name>
    <name type="synonym">Meloidogyne mayaguensis</name>
    <dbReference type="NCBI Taxonomy" id="390850"/>
    <lineage>
        <taxon>Eukaryota</taxon>
        <taxon>Metazoa</taxon>
        <taxon>Ecdysozoa</taxon>
        <taxon>Nematoda</taxon>
        <taxon>Chromadorea</taxon>
        <taxon>Rhabditida</taxon>
        <taxon>Tylenchina</taxon>
        <taxon>Tylenchomorpha</taxon>
        <taxon>Tylenchoidea</taxon>
        <taxon>Meloidogynidae</taxon>
        <taxon>Meloidogyninae</taxon>
        <taxon>Meloidogyne</taxon>
    </lineage>
</organism>
<comment type="caution">
    <text evidence="1">The sequence shown here is derived from an EMBL/GenBank/DDBJ whole genome shotgun (WGS) entry which is preliminary data.</text>
</comment>
<proteinExistence type="predicted"/>
<keyword evidence="2" id="KW-1185">Reference proteome</keyword>
<gene>
    <name evidence="1" type="ORF">MENTE1834_LOCUS38686</name>
</gene>
<dbReference type="EMBL" id="CAVMJV010000084">
    <property type="protein sequence ID" value="CAK5090876.1"/>
    <property type="molecule type" value="Genomic_DNA"/>
</dbReference>
<evidence type="ECO:0000313" key="1">
    <source>
        <dbReference type="EMBL" id="CAK5090876.1"/>
    </source>
</evidence>
<name>A0ACB1AH67_MELEN</name>
<reference evidence="1" key="1">
    <citation type="submission" date="2023-11" db="EMBL/GenBank/DDBJ databases">
        <authorList>
            <person name="Poullet M."/>
        </authorList>
    </citation>
    <scope>NUCLEOTIDE SEQUENCE</scope>
    <source>
        <strain evidence="1">E1834</strain>
    </source>
</reference>
<evidence type="ECO:0000313" key="2">
    <source>
        <dbReference type="Proteomes" id="UP001497535"/>
    </source>
</evidence>
<dbReference type="Proteomes" id="UP001497535">
    <property type="component" value="Unassembled WGS sequence"/>
</dbReference>
<accession>A0ACB1AH67</accession>
<protein>
    <submittedName>
        <fullName evidence="1">Uncharacterized protein</fullName>
    </submittedName>
</protein>
<sequence length="453" mass="54223">MSSQDGKIIEHEEEQWYWTIGTEWYQTLSTLSIAEDKVPDAVKNKKLEKINIPLEIQLDVLKCLDFNQLLSFQETSFYFKKFIDKYEKQLARKKYDKLEIIHSYQLDKQYRRHKDYKPYPELYCLKLDENVSLCDHDEPCENDGCCEFEGFCEWDYEFIKLEPQLYDFELSEQLEEKWMTGIENSIPMFLTINDDSAIDTIFCELQHDYKVDKALYYLQLSLFPKNLVEMKIIRYLLQLFFNCAFEYFQIDEYVINPQMIKLLFDEDKTTNLPLQLHSQRAKLFLETHHSLNFALNHLICNQFKVHIFDLYNHGDTIGFYSYFDLENNIDTLIKILTNEGNKLFNITYENLDSRIYNSIIKHIETSQDPSQMAKEIKFDRMYGSLISSENVENIKTKFKEGIKTTKFQLSNNHNPKIKFSVYIEDKYKHIDVSHFERDKKYVPGVRVVIKKIN</sequence>